<gene>
    <name evidence="1" type="ORF">ATK78_1690</name>
</gene>
<proteinExistence type="predicted"/>
<dbReference type="EMBL" id="SNYC01000004">
    <property type="protein sequence ID" value="TDQ09534.1"/>
    <property type="molecule type" value="Genomic_DNA"/>
</dbReference>
<comment type="caution">
    <text evidence="1">The sequence shown here is derived from an EMBL/GenBank/DDBJ whole genome shotgun (WGS) entry which is preliminary data.</text>
</comment>
<evidence type="ECO:0000313" key="1">
    <source>
        <dbReference type="EMBL" id="TDQ09534.1"/>
    </source>
</evidence>
<keyword evidence="2" id="KW-1185">Reference proteome</keyword>
<dbReference type="AlphaFoldDB" id="A0A4R6SXY2"/>
<dbReference type="OrthoDB" id="768241at2"/>
<reference evidence="1 2" key="1">
    <citation type="submission" date="2019-03" db="EMBL/GenBank/DDBJ databases">
        <title>Genomic Encyclopedia of Archaeal and Bacterial Type Strains, Phase II (KMG-II): from individual species to whole genera.</title>
        <authorList>
            <person name="Goeker M."/>
        </authorList>
    </citation>
    <scope>NUCLEOTIDE SEQUENCE [LARGE SCALE GENOMIC DNA]</scope>
    <source>
        <strain evidence="1 2">DSM 19035</strain>
    </source>
</reference>
<dbReference type="Proteomes" id="UP000295620">
    <property type="component" value="Unassembled WGS sequence"/>
</dbReference>
<evidence type="ECO:0000313" key="2">
    <source>
        <dbReference type="Proteomes" id="UP000295620"/>
    </source>
</evidence>
<organism evidence="1 2">
    <name type="scientific">Pedobacter metabolipauper</name>
    <dbReference type="NCBI Taxonomy" id="425513"/>
    <lineage>
        <taxon>Bacteria</taxon>
        <taxon>Pseudomonadati</taxon>
        <taxon>Bacteroidota</taxon>
        <taxon>Sphingobacteriia</taxon>
        <taxon>Sphingobacteriales</taxon>
        <taxon>Sphingobacteriaceae</taxon>
        <taxon>Pedobacter</taxon>
    </lineage>
</organism>
<accession>A0A4R6SXY2</accession>
<name>A0A4R6SXY2_9SPHI</name>
<sequence>MQKLIIIESGIKKYKINECMLRLSRGDYKKAVLHIPGFLNISLNTFHNWRKISINDEQDIPHEKVVLFEILFGLKRGGLLNKRIRSKSLNQRLKAVTQ</sequence>
<dbReference type="RefSeq" id="WP_133575608.1">
    <property type="nucleotide sequence ID" value="NZ_SNYC01000004.1"/>
</dbReference>
<protein>
    <submittedName>
        <fullName evidence="1">Uncharacterized protein</fullName>
    </submittedName>
</protein>